<feature type="domain" description="Peptidase M16 N-terminal" evidence="2">
    <location>
        <begin position="57"/>
        <end position="196"/>
    </location>
</feature>
<dbReference type="OrthoDB" id="9811314at2"/>
<gene>
    <name evidence="4" type="ORF">FL622_00070</name>
</gene>
<feature type="signal peptide" evidence="1">
    <location>
        <begin position="1"/>
        <end position="23"/>
    </location>
</feature>
<dbReference type="SUPFAM" id="SSF63411">
    <property type="entry name" value="LuxS/MPP-like metallohydrolase"/>
    <property type="match status" value="2"/>
</dbReference>
<organism evidence="4 5">
    <name type="scientific">Trichloromonas acetexigens</name>
    <dbReference type="NCBI Taxonomy" id="38815"/>
    <lineage>
        <taxon>Bacteria</taxon>
        <taxon>Pseudomonadati</taxon>
        <taxon>Thermodesulfobacteriota</taxon>
        <taxon>Desulfuromonadia</taxon>
        <taxon>Desulfuromonadales</taxon>
        <taxon>Trichloromonadaceae</taxon>
        <taxon>Trichloromonas</taxon>
    </lineage>
</organism>
<dbReference type="Gene3D" id="3.30.830.10">
    <property type="entry name" value="Metalloenzyme, LuxS/M16 peptidase-like"/>
    <property type="match status" value="2"/>
</dbReference>
<evidence type="ECO:0000313" key="5">
    <source>
        <dbReference type="Proteomes" id="UP000317155"/>
    </source>
</evidence>
<name>A0A550JK97_9BACT</name>
<comment type="caution">
    <text evidence="4">The sequence shown here is derived from an EMBL/GenBank/DDBJ whole genome shotgun (WGS) entry which is preliminary data.</text>
</comment>
<proteinExistence type="predicted"/>
<evidence type="ECO:0000259" key="2">
    <source>
        <dbReference type="Pfam" id="PF00675"/>
    </source>
</evidence>
<evidence type="ECO:0000259" key="3">
    <source>
        <dbReference type="Pfam" id="PF05193"/>
    </source>
</evidence>
<dbReference type="InterPro" id="IPR011249">
    <property type="entry name" value="Metalloenz_LuxS/M16"/>
</dbReference>
<dbReference type="AlphaFoldDB" id="A0A550JK97"/>
<feature type="chain" id="PRO_5022133577" evidence="1">
    <location>
        <begin position="24"/>
        <end position="472"/>
    </location>
</feature>
<dbReference type="GO" id="GO:0046872">
    <property type="term" value="F:metal ion binding"/>
    <property type="evidence" value="ECO:0007669"/>
    <property type="project" value="InterPro"/>
</dbReference>
<dbReference type="InterPro" id="IPR011765">
    <property type="entry name" value="Pept_M16_N"/>
</dbReference>
<reference evidence="4 5" key="1">
    <citation type="submission" date="2019-07" db="EMBL/GenBank/DDBJ databases">
        <title>Insights of Desulfuromonas acetexigens electromicrobiology.</title>
        <authorList>
            <person name="Katuri K."/>
            <person name="Sapireddy V."/>
            <person name="Shaw D.R."/>
            <person name="Saikaly P."/>
        </authorList>
    </citation>
    <scope>NUCLEOTIDE SEQUENCE [LARGE SCALE GENOMIC DNA]</scope>
    <source>
        <strain evidence="4 5">2873</strain>
    </source>
</reference>
<dbReference type="RefSeq" id="WP_092052124.1">
    <property type="nucleotide sequence ID" value="NZ_FOJJ01000001.1"/>
</dbReference>
<evidence type="ECO:0000256" key="1">
    <source>
        <dbReference type="SAM" id="SignalP"/>
    </source>
</evidence>
<dbReference type="Proteomes" id="UP000317155">
    <property type="component" value="Unassembled WGS sequence"/>
</dbReference>
<evidence type="ECO:0000313" key="4">
    <source>
        <dbReference type="EMBL" id="TRO83613.1"/>
    </source>
</evidence>
<accession>A0A550JK97</accession>
<protein>
    <submittedName>
        <fullName evidence="4">Insulinase family protein</fullName>
    </submittedName>
</protein>
<dbReference type="PANTHER" id="PTHR11851:SF225">
    <property type="entry name" value="NON-PEPTIDASE HOMOLOG YMXG"/>
    <property type="match status" value="1"/>
</dbReference>
<keyword evidence="5" id="KW-1185">Reference proteome</keyword>
<dbReference type="Pfam" id="PF00675">
    <property type="entry name" value="Peptidase_M16"/>
    <property type="match status" value="1"/>
</dbReference>
<dbReference type="InterPro" id="IPR050361">
    <property type="entry name" value="MPP/UQCRC_Complex"/>
</dbReference>
<dbReference type="Pfam" id="PF05193">
    <property type="entry name" value="Peptidase_M16_C"/>
    <property type="match status" value="1"/>
</dbReference>
<keyword evidence="1" id="KW-0732">Signal</keyword>
<dbReference type="InterPro" id="IPR007863">
    <property type="entry name" value="Peptidase_M16_C"/>
</dbReference>
<sequence length="472" mass="52236">MIRTFRWLPLILSLLLAGCSATAPVRPDQLSFAPLEFEVPRIEAVTLANGIRLYLHEDHELPLVEISVMTGSGGIADPPEQTGLTDLLAALLRTGGAGRFSPEAFDHELERMAADFSVAADTYTTQMALSLRRDDLRAGLEMLHAVLYQPKFDAGRLELARRQAIELVRRQDDDPGSLASRELMRALYGEHPLGRSPSVAGLESIRREDLVERHRRDLAEAPLWIGISGDFESAEVTRLMTEIFADRTAGPGSKAPVPPLVPAEAPALWLAEKEIPQSTILFGEVAIDKDNPDLPAVRVMNFILGGGGFNSRLMREVRSNRGLAYSVYSYYDVGRRLPGPFVAGCETKNGAAAEVVALMRGIMNDLRDKTVTAEELRLAQESLINSFVFAFSDSHQVLNQQMRLDYYDYAPDYLQTYRDRIAAVSVADVQRVARTYLNPDRQQLVLVGNPAEFAAPPESLGLPVRKVERKKP</sequence>
<dbReference type="PANTHER" id="PTHR11851">
    <property type="entry name" value="METALLOPROTEASE"/>
    <property type="match status" value="1"/>
</dbReference>
<feature type="domain" description="Peptidase M16 C-terminal" evidence="3">
    <location>
        <begin position="224"/>
        <end position="383"/>
    </location>
</feature>
<dbReference type="PROSITE" id="PS51257">
    <property type="entry name" value="PROKAR_LIPOPROTEIN"/>
    <property type="match status" value="1"/>
</dbReference>
<dbReference type="EMBL" id="VJVV01000001">
    <property type="protein sequence ID" value="TRO83613.1"/>
    <property type="molecule type" value="Genomic_DNA"/>
</dbReference>